<dbReference type="InterPro" id="IPR047650">
    <property type="entry name" value="Transpos_IS110"/>
</dbReference>
<accession>Q982I8</accession>
<dbReference type="GO" id="GO:0006313">
    <property type="term" value="P:DNA transposition"/>
    <property type="evidence" value="ECO:0007669"/>
    <property type="project" value="InterPro"/>
</dbReference>
<feature type="domain" description="Transposase IS110-like N-terminal" evidence="1">
    <location>
        <begin position="5"/>
        <end position="159"/>
    </location>
</feature>
<dbReference type="Proteomes" id="UP000000552">
    <property type="component" value="Plasmid pMLa"/>
</dbReference>
<dbReference type="AlphaFoldDB" id="Q982I8"/>
<dbReference type="NCBIfam" id="NF033542">
    <property type="entry name" value="transpos_IS110"/>
    <property type="match status" value="1"/>
</dbReference>
<geneLocation type="plasmid" evidence="3 4">
    <name>pMLa</name>
</geneLocation>
<organism evidence="3 4">
    <name type="scientific">Mesorhizobium japonicum (strain LMG 29417 / CECT 9101 / MAFF 303099)</name>
    <name type="common">Mesorhizobium loti (strain MAFF 303099)</name>
    <dbReference type="NCBI Taxonomy" id="266835"/>
    <lineage>
        <taxon>Bacteria</taxon>
        <taxon>Pseudomonadati</taxon>
        <taxon>Pseudomonadota</taxon>
        <taxon>Alphaproteobacteria</taxon>
        <taxon>Hyphomicrobiales</taxon>
        <taxon>Phyllobacteriaceae</taxon>
        <taxon>Mesorhizobium</taxon>
    </lineage>
</organism>
<dbReference type="GO" id="GO:0004803">
    <property type="term" value="F:transposase activity"/>
    <property type="evidence" value="ECO:0007669"/>
    <property type="project" value="InterPro"/>
</dbReference>
<dbReference type="EMBL" id="BA000013">
    <property type="protein sequence ID" value="BAB54468.1"/>
    <property type="molecule type" value="Genomic_DNA"/>
</dbReference>
<dbReference type="PATRIC" id="fig|266835.9.peg.6890"/>
<keyword evidence="3" id="KW-0614">Plasmid</keyword>
<dbReference type="KEGG" id="mlo:mll9045"/>
<name>Q982I8_RHILO</name>
<evidence type="ECO:0000259" key="2">
    <source>
        <dbReference type="Pfam" id="PF02371"/>
    </source>
</evidence>
<dbReference type="Pfam" id="PF01548">
    <property type="entry name" value="DEDD_Tnp_IS110"/>
    <property type="match status" value="1"/>
</dbReference>
<evidence type="ECO:0000313" key="4">
    <source>
        <dbReference type="Proteomes" id="UP000000552"/>
    </source>
</evidence>
<dbReference type="PANTHER" id="PTHR33055:SF3">
    <property type="entry name" value="PUTATIVE TRANSPOSASE FOR IS117-RELATED"/>
    <property type="match status" value="1"/>
</dbReference>
<sequence length="400" mass="43350">MPFHAGLDWGGVSHAMCVIDGVDPVLVRLDVRHDSAGLADMVGRPKRVAAPAELRIAIERPGLVVDTLVEAGYPVIPVHPNVVKACRPRYHAAGGKSDPGNAFMLADILRTDGHRFRPLVPVSDDFLALRALVRGRDDLVAQRVALANQLRNLLEGFWPGAVAIFAAIDSPIALAFVGRYPTPDSASRLGEKRLASFMAQHADRGRRSPADLLARLRAAPTGLAGDAEAGAKGELAGALVAIPERLVCEIAKLSSHIEHAVAQLPDGKIVMSFPRAGRICAAQILAELGDVRERFLMQDQLAAEAGVCPVTHASGKSRGVVFRWACNKNLRLAFTCFADNSRHASAWAAAVYRKARDRGCKHPHAVRILARAWLQVLWRAWRNKALYDPQQRRAAIKITA</sequence>
<dbReference type="PANTHER" id="PTHR33055">
    <property type="entry name" value="TRANSPOSASE FOR INSERTION SEQUENCE ELEMENT IS1111A"/>
    <property type="match status" value="1"/>
</dbReference>
<reference evidence="3 4" key="1">
    <citation type="journal article" date="2000" name="DNA Res.">
        <title>Complete genome structure of the nitrogen-fixing symbiotic bacterium Mesorhizobium loti.</title>
        <authorList>
            <person name="Kaneko T."/>
            <person name="Nakamura Y."/>
            <person name="Sato S."/>
            <person name="Asamizu E."/>
            <person name="Kato T."/>
            <person name="Sasamoto S."/>
            <person name="Watanabe A."/>
            <person name="Idesawa K."/>
            <person name="Ishikawa A."/>
            <person name="Kawashima K."/>
            <person name="Kimura T."/>
            <person name="Kishida Y."/>
            <person name="Kiyokawa C."/>
            <person name="Kohara M."/>
            <person name="Matsumoto M."/>
            <person name="Matsuno A."/>
            <person name="Mochizuki Y."/>
            <person name="Nakayama S."/>
            <person name="Nakazaki N."/>
            <person name="Shimpo S."/>
            <person name="Sugimoto M."/>
            <person name="Takeuchi C."/>
            <person name="Yamada M."/>
            <person name="Tabata S."/>
        </authorList>
    </citation>
    <scope>NUCLEOTIDE SEQUENCE [LARGE SCALE GENOMIC DNA]</scope>
    <source>
        <strain evidence="4">LMG 29417 / CECT 9101 / MAFF 303099</strain>
        <plasmid evidence="3 4">pMLa</plasmid>
    </source>
</reference>
<dbReference type="GO" id="GO:0003677">
    <property type="term" value="F:DNA binding"/>
    <property type="evidence" value="ECO:0007669"/>
    <property type="project" value="InterPro"/>
</dbReference>
<evidence type="ECO:0000259" key="1">
    <source>
        <dbReference type="Pfam" id="PF01548"/>
    </source>
</evidence>
<dbReference type="RefSeq" id="WP_010916041.1">
    <property type="nucleotide sequence ID" value="NC_002679.1"/>
</dbReference>
<dbReference type="HOGENOM" id="CLU_036902_0_1_5"/>
<dbReference type="Pfam" id="PF02371">
    <property type="entry name" value="Transposase_20"/>
    <property type="match status" value="1"/>
</dbReference>
<evidence type="ECO:0000313" key="3">
    <source>
        <dbReference type="EMBL" id="BAB54468.1"/>
    </source>
</evidence>
<dbReference type="InterPro" id="IPR003346">
    <property type="entry name" value="Transposase_20"/>
</dbReference>
<gene>
    <name evidence="3" type="ordered locus">mll9045</name>
</gene>
<feature type="domain" description="Transposase IS116/IS110/IS902 C-terminal" evidence="2">
    <location>
        <begin position="268"/>
        <end position="352"/>
    </location>
</feature>
<protein>
    <submittedName>
        <fullName evidence="3">Transposase</fullName>
    </submittedName>
</protein>
<dbReference type="InterPro" id="IPR002525">
    <property type="entry name" value="Transp_IS110-like_N"/>
</dbReference>
<proteinExistence type="predicted"/>